<evidence type="ECO:0000313" key="3">
    <source>
        <dbReference type="Proteomes" id="UP000252519"/>
    </source>
</evidence>
<dbReference type="Pfam" id="PF25359">
    <property type="entry name" value="PH_met_RdRP"/>
    <property type="match status" value="1"/>
</dbReference>
<evidence type="ECO:0000313" key="2">
    <source>
        <dbReference type="EMBL" id="RCN41784.1"/>
    </source>
</evidence>
<dbReference type="EMBL" id="JOJR01000222">
    <property type="protein sequence ID" value="RCN41784.1"/>
    <property type="molecule type" value="Genomic_DNA"/>
</dbReference>
<dbReference type="AlphaFoldDB" id="A0A368GBK1"/>
<comment type="caution">
    <text evidence="2">The sequence shown here is derived from an EMBL/GenBank/DDBJ whole genome shotgun (WGS) entry which is preliminary data.</text>
</comment>
<dbReference type="Proteomes" id="UP000252519">
    <property type="component" value="Unassembled WGS sequence"/>
</dbReference>
<name>A0A368GBK1_ANCCA</name>
<dbReference type="InterPro" id="IPR057493">
    <property type="entry name" value="PH_RdRP-assoc"/>
</dbReference>
<proteinExistence type="predicted"/>
<protein>
    <recommendedName>
        <fullName evidence="1">PH-like domain-containing protein</fullName>
    </recommendedName>
</protein>
<sequence length="127" mass="14602">MEVGRVKIFEDFKYDFDVPNAIPVQDSGCEQIYTVNYEVSYYTQTSNNKANPGRGQKSPILADFVYDQSEVLSIMFNNEEMGYPSRSSERIGRKQKCKGTAHYQIVVRLQFFTQNHDQGSEVYSSES</sequence>
<accession>A0A368GBK1</accession>
<evidence type="ECO:0000259" key="1">
    <source>
        <dbReference type="Pfam" id="PF25359"/>
    </source>
</evidence>
<organism evidence="2 3">
    <name type="scientific">Ancylostoma caninum</name>
    <name type="common">Dog hookworm</name>
    <dbReference type="NCBI Taxonomy" id="29170"/>
    <lineage>
        <taxon>Eukaryota</taxon>
        <taxon>Metazoa</taxon>
        <taxon>Ecdysozoa</taxon>
        <taxon>Nematoda</taxon>
        <taxon>Chromadorea</taxon>
        <taxon>Rhabditida</taxon>
        <taxon>Rhabditina</taxon>
        <taxon>Rhabditomorpha</taxon>
        <taxon>Strongyloidea</taxon>
        <taxon>Ancylostomatidae</taxon>
        <taxon>Ancylostomatinae</taxon>
        <taxon>Ancylostoma</taxon>
    </lineage>
</organism>
<feature type="domain" description="PH-like" evidence="1">
    <location>
        <begin position="33"/>
        <end position="113"/>
    </location>
</feature>
<gene>
    <name evidence="2" type="ORF">ANCCAN_12270</name>
</gene>
<keyword evidence="3" id="KW-1185">Reference proteome</keyword>
<reference evidence="2 3" key="1">
    <citation type="submission" date="2014-10" db="EMBL/GenBank/DDBJ databases">
        <title>Draft genome of the hookworm Ancylostoma caninum.</title>
        <authorList>
            <person name="Mitreva M."/>
        </authorList>
    </citation>
    <scope>NUCLEOTIDE SEQUENCE [LARGE SCALE GENOMIC DNA]</scope>
    <source>
        <strain evidence="2 3">Baltimore</strain>
    </source>
</reference>